<sequence length="302" mass="33157">MSPRRWRTDNRGHAAMASWGTPRVLELLAVRPEPRRQLGVRQPPHGEPRGPAVDGAFQISGQAHGAVEPLTFLEAGEGQLRATVGHDDAAVLPRAFGPDARVVRSDGDGRPVLFSKLRRQSQYGRLGGAVALTSIRVEEDDPEPVVGAVGDRFQRAAVELVHRRVIFLISQAQRPLAPRIISAEEARPEPQPLILYGVPPLYESPQPPYHIVVRPTSKVDVPPSPLDCRRHVRGLTFDLGAIHEQELRIKLAHGVDVARRRGDAHALDVDRVERGVARASLGAHFEQCYCVLFDECAVGLVL</sequence>
<proteinExistence type="predicted"/>
<gene>
    <name evidence="1" type="ORF">PECAL_3P08200</name>
</gene>
<dbReference type="AlphaFoldDB" id="A0A8J2SNS5"/>
<evidence type="ECO:0000313" key="2">
    <source>
        <dbReference type="Proteomes" id="UP000789595"/>
    </source>
</evidence>
<dbReference type="Proteomes" id="UP000789595">
    <property type="component" value="Unassembled WGS sequence"/>
</dbReference>
<evidence type="ECO:0000313" key="1">
    <source>
        <dbReference type="EMBL" id="CAH0370907.1"/>
    </source>
</evidence>
<protein>
    <submittedName>
        <fullName evidence="1">Uncharacterized protein</fullName>
    </submittedName>
</protein>
<organism evidence="1 2">
    <name type="scientific">Pelagomonas calceolata</name>
    <dbReference type="NCBI Taxonomy" id="35677"/>
    <lineage>
        <taxon>Eukaryota</taxon>
        <taxon>Sar</taxon>
        <taxon>Stramenopiles</taxon>
        <taxon>Ochrophyta</taxon>
        <taxon>Pelagophyceae</taxon>
        <taxon>Pelagomonadales</taxon>
        <taxon>Pelagomonadaceae</taxon>
        <taxon>Pelagomonas</taxon>
    </lineage>
</organism>
<name>A0A8J2SNS5_9STRA</name>
<keyword evidence="2" id="KW-1185">Reference proteome</keyword>
<accession>A0A8J2SNS5</accession>
<comment type="caution">
    <text evidence="1">The sequence shown here is derived from an EMBL/GenBank/DDBJ whole genome shotgun (WGS) entry which is preliminary data.</text>
</comment>
<dbReference type="EMBL" id="CAKKNE010000003">
    <property type="protein sequence ID" value="CAH0370907.1"/>
    <property type="molecule type" value="Genomic_DNA"/>
</dbReference>
<reference evidence="1" key="1">
    <citation type="submission" date="2021-11" db="EMBL/GenBank/DDBJ databases">
        <authorList>
            <consortium name="Genoscope - CEA"/>
            <person name="William W."/>
        </authorList>
    </citation>
    <scope>NUCLEOTIDE SEQUENCE</scope>
</reference>